<keyword evidence="2" id="KW-1185">Reference proteome</keyword>
<proteinExistence type="predicted"/>
<feature type="non-terminal residue" evidence="1">
    <location>
        <position position="77"/>
    </location>
</feature>
<dbReference type="AlphaFoldDB" id="A0A9P6DXS5"/>
<protein>
    <submittedName>
        <fullName evidence="1">Uncharacterized protein</fullName>
    </submittedName>
</protein>
<dbReference type="OrthoDB" id="2790530at2759"/>
<evidence type="ECO:0000313" key="2">
    <source>
        <dbReference type="Proteomes" id="UP000886523"/>
    </source>
</evidence>
<accession>A0A9P6DXS5</accession>
<organism evidence="1 2">
    <name type="scientific">Hydnum rufescens UP504</name>
    <dbReference type="NCBI Taxonomy" id="1448309"/>
    <lineage>
        <taxon>Eukaryota</taxon>
        <taxon>Fungi</taxon>
        <taxon>Dikarya</taxon>
        <taxon>Basidiomycota</taxon>
        <taxon>Agaricomycotina</taxon>
        <taxon>Agaricomycetes</taxon>
        <taxon>Cantharellales</taxon>
        <taxon>Hydnaceae</taxon>
        <taxon>Hydnum</taxon>
    </lineage>
</organism>
<evidence type="ECO:0000313" key="1">
    <source>
        <dbReference type="EMBL" id="KAF9518781.1"/>
    </source>
</evidence>
<dbReference type="Proteomes" id="UP000886523">
    <property type="component" value="Unassembled WGS sequence"/>
</dbReference>
<sequence length="77" mass="8811">MTHVAKDHISFDPENMYSRNPTMRQSLIDQVNAYEGPDGAVYAVIVNGPHTSRSDKRVHSTVDFYDADKKHLSRRHV</sequence>
<name>A0A9P6DXS5_9AGAM</name>
<gene>
    <name evidence="1" type="ORF">BS47DRAFT_1337916</name>
</gene>
<comment type="caution">
    <text evidence="1">The sequence shown here is derived from an EMBL/GenBank/DDBJ whole genome shotgun (WGS) entry which is preliminary data.</text>
</comment>
<dbReference type="EMBL" id="MU128922">
    <property type="protein sequence ID" value="KAF9518781.1"/>
    <property type="molecule type" value="Genomic_DNA"/>
</dbReference>
<reference evidence="1" key="1">
    <citation type="journal article" date="2020" name="Nat. Commun.">
        <title>Large-scale genome sequencing of mycorrhizal fungi provides insights into the early evolution of symbiotic traits.</title>
        <authorList>
            <person name="Miyauchi S."/>
            <person name="Kiss E."/>
            <person name="Kuo A."/>
            <person name="Drula E."/>
            <person name="Kohler A."/>
            <person name="Sanchez-Garcia M."/>
            <person name="Morin E."/>
            <person name="Andreopoulos B."/>
            <person name="Barry K.W."/>
            <person name="Bonito G."/>
            <person name="Buee M."/>
            <person name="Carver A."/>
            <person name="Chen C."/>
            <person name="Cichocki N."/>
            <person name="Clum A."/>
            <person name="Culley D."/>
            <person name="Crous P.W."/>
            <person name="Fauchery L."/>
            <person name="Girlanda M."/>
            <person name="Hayes R.D."/>
            <person name="Keri Z."/>
            <person name="LaButti K."/>
            <person name="Lipzen A."/>
            <person name="Lombard V."/>
            <person name="Magnuson J."/>
            <person name="Maillard F."/>
            <person name="Murat C."/>
            <person name="Nolan M."/>
            <person name="Ohm R.A."/>
            <person name="Pangilinan J."/>
            <person name="Pereira M.F."/>
            <person name="Perotto S."/>
            <person name="Peter M."/>
            <person name="Pfister S."/>
            <person name="Riley R."/>
            <person name="Sitrit Y."/>
            <person name="Stielow J.B."/>
            <person name="Szollosi G."/>
            <person name="Zifcakova L."/>
            <person name="Stursova M."/>
            <person name="Spatafora J.W."/>
            <person name="Tedersoo L."/>
            <person name="Vaario L.M."/>
            <person name="Yamada A."/>
            <person name="Yan M."/>
            <person name="Wang P."/>
            <person name="Xu J."/>
            <person name="Bruns T."/>
            <person name="Baldrian P."/>
            <person name="Vilgalys R."/>
            <person name="Dunand C."/>
            <person name="Henrissat B."/>
            <person name="Grigoriev I.V."/>
            <person name="Hibbett D."/>
            <person name="Nagy L.G."/>
            <person name="Martin F.M."/>
        </authorList>
    </citation>
    <scope>NUCLEOTIDE SEQUENCE</scope>
    <source>
        <strain evidence="1">UP504</strain>
    </source>
</reference>